<organism evidence="2 3">
    <name type="scientific">Staphylotrichum tortipilum</name>
    <dbReference type="NCBI Taxonomy" id="2831512"/>
    <lineage>
        <taxon>Eukaryota</taxon>
        <taxon>Fungi</taxon>
        <taxon>Dikarya</taxon>
        <taxon>Ascomycota</taxon>
        <taxon>Pezizomycotina</taxon>
        <taxon>Sordariomycetes</taxon>
        <taxon>Sordariomycetidae</taxon>
        <taxon>Sordariales</taxon>
        <taxon>Chaetomiaceae</taxon>
        <taxon>Staphylotrichum</taxon>
    </lineage>
</organism>
<evidence type="ECO:0000313" key="2">
    <source>
        <dbReference type="EMBL" id="KAK3902801.1"/>
    </source>
</evidence>
<evidence type="ECO:0000256" key="1">
    <source>
        <dbReference type="SAM" id="Phobius"/>
    </source>
</evidence>
<keyword evidence="1" id="KW-0812">Transmembrane</keyword>
<gene>
    <name evidence="2" type="ORF">C8A05DRAFT_15168</name>
</gene>
<name>A0AAN6MM42_9PEZI</name>
<protein>
    <submittedName>
        <fullName evidence="2">Uncharacterized protein</fullName>
    </submittedName>
</protein>
<feature type="transmembrane region" description="Helical" evidence="1">
    <location>
        <begin position="20"/>
        <end position="40"/>
    </location>
</feature>
<dbReference type="EMBL" id="MU855485">
    <property type="protein sequence ID" value="KAK3902801.1"/>
    <property type="molecule type" value="Genomic_DNA"/>
</dbReference>
<keyword evidence="1" id="KW-0472">Membrane</keyword>
<sequence>MRPDWTLWLVPYLPARRHKVAALAVYLATLGVQLLDAWWIKELLVRMTADLFRTWLNLARSGGWFPAAIFSLVVGVGLALDLFALCTGACVVWFQFVGVVELFFFACC</sequence>
<comment type="caution">
    <text evidence="2">The sequence shown here is derived from an EMBL/GenBank/DDBJ whole genome shotgun (WGS) entry which is preliminary data.</text>
</comment>
<keyword evidence="1" id="KW-1133">Transmembrane helix</keyword>
<dbReference type="Proteomes" id="UP001303889">
    <property type="component" value="Unassembled WGS sequence"/>
</dbReference>
<dbReference type="AlphaFoldDB" id="A0AAN6MM42"/>
<accession>A0AAN6MM42</accession>
<evidence type="ECO:0000313" key="3">
    <source>
        <dbReference type="Proteomes" id="UP001303889"/>
    </source>
</evidence>
<keyword evidence="3" id="KW-1185">Reference proteome</keyword>
<reference evidence="2" key="2">
    <citation type="submission" date="2023-05" db="EMBL/GenBank/DDBJ databases">
        <authorList>
            <consortium name="Lawrence Berkeley National Laboratory"/>
            <person name="Steindorff A."/>
            <person name="Hensen N."/>
            <person name="Bonometti L."/>
            <person name="Westerberg I."/>
            <person name="Brannstrom I.O."/>
            <person name="Guillou S."/>
            <person name="Cros-Aarteil S."/>
            <person name="Calhoun S."/>
            <person name="Haridas S."/>
            <person name="Kuo A."/>
            <person name="Mondo S."/>
            <person name="Pangilinan J."/>
            <person name="Riley R."/>
            <person name="Labutti K."/>
            <person name="Andreopoulos B."/>
            <person name="Lipzen A."/>
            <person name="Chen C."/>
            <person name="Yanf M."/>
            <person name="Daum C."/>
            <person name="Ng V."/>
            <person name="Clum A."/>
            <person name="Ohm R."/>
            <person name="Martin F."/>
            <person name="Silar P."/>
            <person name="Natvig D."/>
            <person name="Lalanne C."/>
            <person name="Gautier V."/>
            <person name="Ament-Velasquez S.L."/>
            <person name="Kruys A."/>
            <person name="Hutchinson M.I."/>
            <person name="Powell A.J."/>
            <person name="Barry K."/>
            <person name="Miller A.N."/>
            <person name="Grigoriev I.V."/>
            <person name="Debuchy R."/>
            <person name="Gladieux P."/>
            <person name="Thoren M.H."/>
            <person name="Johannesson H."/>
        </authorList>
    </citation>
    <scope>NUCLEOTIDE SEQUENCE</scope>
    <source>
        <strain evidence="2">CBS 103.79</strain>
    </source>
</reference>
<proteinExistence type="predicted"/>
<reference evidence="2" key="1">
    <citation type="journal article" date="2023" name="Mol. Phylogenet. Evol.">
        <title>Genome-scale phylogeny and comparative genomics of the fungal order Sordariales.</title>
        <authorList>
            <person name="Hensen N."/>
            <person name="Bonometti L."/>
            <person name="Westerberg I."/>
            <person name="Brannstrom I.O."/>
            <person name="Guillou S."/>
            <person name="Cros-Aarteil S."/>
            <person name="Calhoun S."/>
            <person name="Haridas S."/>
            <person name="Kuo A."/>
            <person name="Mondo S."/>
            <person name="Pangilinan J."/>
            <person name="Riley R."/>
            <person name="LaButti K."/>
            <person name="Andreopoulos B."/>
            <person name="Lipzen A."/>
            <person name="Chen C."/>
            <person name="Yan M."/>
            <person name="Daum C."/>
            <person name="Ng V."/>
            <person name="Clum A."/>
            <person name="Steindorff A."/>
            <person name="Ohm R.A."/>
            <person name="Martin F."/>
            <person name="Silar P."/>
            <person name="Natvig D.O."/>
            <person name="Lalanne C."/>
            <person name="Gautier V."/>
            <person name="Ament-Velasquez S.L."/>
            <person name="Kruys A."/>
            <person name="Hutchinson M.I."/>
            <person name="Powell A.J."/>
            <person name="Barry K."/>
            <person name="Miller A.N."/>
            <person name="Grigoriev I.V."/>
            <person name="Debuchy R."/>
            <person name="Gladieux P."/>
            <person name="Hiltunen Thoren M."/>
            <person name="Johannesson H."/>
        </authorList>
    </citation>
    <scope>NUCLEOTIDE SEQUENCE</scope>
    <source>
        <strain evidence="2">CBS 103.79</strain>
    </source>
</reference>
<feature type="transmembrane region" description="Helical" evidence="1">
    <location>
        <begin position="61"/>
        <end position="94"/>
    </location>
</feature>